<feature type="domain" description="PABS" evidence="7">
    <location>
        <begin position="202"/>
        <end position="446"/>
    </location>
</feature>
<proteinExistence type="inferred from homology"/>
<feature type="transmembrane region" description="Helical" evidence="5">
    <location>
        <begin position="202"/>
        <end position="222"/>
    </location>
</feature>
<dbReference type="InterPro" id="IPR001045">
    <property type="entry name" value="Spermi_synthase"/>
</dbReference>
<feature type="transmembrane region" description="Helical" evidence="5">
    <location>
        <begin position="169"/>
        <end position="190"/>
    </location>
</feature>
<dbReference type="Gene3D" id="3.40.50.150">
    <property type="entry name" value="Vaccinia Virus protein VP39"/>
    <property type="match status" value="1"/>
</dbReference>
<comment type="caution">
    <text evidence="8">The sequence shown here is derived from an EMBL/GenBank/DDBJ whole genome shotgun (WGS) entry which is preliminary data.</text>
</comment>
<dbReference type="FunFam" id="3.40.50.150:FF:000088">
    <property type="entry name" value="Polyamine aminopropyltransferase"/>
    <property type="match status" value="1"/>
</dbReference>
<feature type="binding site" evidence="5">
    <location>
        <position position="241"/>
    </location>
    <ligand>
        <name>S-methyl-5'-thioadenosine</name>
        <dbReference type="ChEBI" id="CHEBI:17509"/>
    </ligand>
</feature>
<dbReference type="EC" id="2.5.1.16" evidence="5"/>
<feature type="transmembrane region" description="Helical" evidence="5">
    <location>
        <begin position="72"/>
        <end position="96"/>
    </location>
</feature>
<dbReference type="CDD" id="cd02440">
    <property type="entry name" value="AdoMet_MTases"/>
    <property type="match status" value="1"/>
</dbReference>
<comment type="catalytic activity">
    <reaction evidence="5">
        <text>S-adenosyl 3-(methylsulfanyl)propylamine + putrescine = S-methyl-5'-thioadenosine + spermidine + H(+)</text>
        <dbReference type="Rhea" id="RHEA:12721"/>
        <dbReference type="ChEBI" id="CHEBI:15378"/>
        <dbReference type="ChEBI" id="CHEBI:17509"/>
        <dbReference type="ChEBI" id="CHEBI:57443"/>
        <dbReference type="ChEBI" id="CHEBI:57834"/>
        <dbReference type="ChEBI" id="CHEBI:326268"/>
        <dbReference type="EC" id="2.5.1.16"/>
    </reaction>
</comment>
<keyword evidence="5" id="KW-1133">Transmembrane helix</keyword>
<organism evidence="8 9">
    <name type="scientific">Roseiconus nitratireducens</name>
    <dbReference type="NCBI Taxonomy" id="2605748"/>
    <lineage>
        <taxon>Bacteria</taxon>
        <taxon>Pseudomonadati</taxon>
        <taxon>Planctomycetota</taxon>
        <taxon>Planctomycetia</taxon>
        <taxon>Pirellulales</taxon>
        <taxon>Pirellulaceae</taxon>
        <taxon>Roseiconus</taxon>
    </lineage>
</organism>
<feature type="transmembrane region" description="Helical" evidence="5">
    <location>
        <begin position="102"/>
        <end position="123"/>
    </location>
</feature>
<comment type="subunit">
    <text evidence="5">Homodimer or homotetramer.</text>
</comment>
<dbReference type="PANTHER" id="PTHR43317">
    <property type="entry name" value="THERMOSPERMINE SYNTHASE ACAULIS5"/>
    <property type="match status" value="1"/>
</dbReference>
<dbReference type="InterPro" id="IPR030374">
    <property type="entry name" value="PABS"/>
</dbReference>
<dbReference type="AlphaFoldDB" id="A0A5M6DKW0"/>
<evidence type="ECO:0000313" key="8">
    <source>
        <dbReference type="EMBL" id="KAA5545975.1"/>
    </source>
</evidence>
<feature type="active site" description="Proton acceptor" evidence="5 6">
    <location>
        <position position="367"/>
    </location>
</feature>
<evidence type="ECO:0000256" key="1">
    <source>
        <dbReference type="ARBA" id="ARBA00007867"/>
    </source>
</evidence>
<dbReference type="UniPathway" id="UPA00248">
    <property type="reaction ID" value="UER00314"/>
</dbReference>
<feature type="transmembrane region" description="Helical" evidence="5">
    <location>
        <begin position="12"/>
        <end position="36"/>
    </location>
</feature>
<dbReference type="GO" id="GO:0008295">
    <property type="term" value="P:spermidine biosynthetic process"/>
    <property type="evidence" value="ECO:0007669"/>
    <property type="project" value="UniProtKB-UniRule"/>
</dbReference>
<feature type="binding site" evidence="5">
    <location>
        <position position="271"/>
    </location>
    <ligand>
        <name>spermidine</name>
        <dbReference type="ChEBI" id="CHEBI:57834"/>
    </ligand>
</feature>
<feature type="binding site" evidence="5">
    <location>
        <position position="315"/>
    </location>
    <ligand>
        <name>S-methyl-5'-thioadenosine</name>
        <dbReference type="ChEBI" id="CHEBI:17509"/>
    </ligand>
</feature>
<keyword evidence="5" id="KW-0472">Membrane</keyword>
<comment type="pathway">
    <text evidence="5">Amine and polyamine biosynthesis; spermidine biosynthesis; spermidine from putrescine: step 1/1.</text>
</comment>
<dbReference type="PROSITE" id="PS51006">
    <property type="entry name" value="PABS_2"/>
    <property type="match status" value="1"/>
</dbReference>
<dbReference type="Pfam" id="PF01564">
    <property type="entry name" value="Spermine_synth"/>
    <property type="match status" value="1"/>
</dbReference>
<evidence type="ECO:0000313" key="9">
    <source>
        <dbReference type="Proteomes" id="UP000324479"/>
    </source>
</evidence>
<protein>
    <recommendedName>
        <fullName evidence="5">Polyamine aminopropyltransferase</fullName>
    </recommendedName>
    <alternativeName>
        <fullName evidence="5">Putrescine aminopropyltransferase</fullName>
        <shortName evidence="5">PAPT</shortName>
    </alternativeName>
    <alternativeName>
        <fullName evidence="5">Spermidine synthase</fullName>
        <shortName evidence="5">SPDS</shortName>
        <shortName evidence="5">SPDSY</shortName>
        <ecNumber evidence="5">2.5.1.16</ecNumber>
    </alternativeName>
</protein>
<dbReference type="PANTHER" id="PTHR43317:SF1">
    <property type="entry name" value="THERMOSPERMINE SYNTHASE ACAULIS5"/>
    <property type="match status" value="1"/>
</dbReference>
<comment type="caution">
    <text evidence="5">Lacks conserved residue(s) required for the propagation of feature annotation.</text>
</comment>
<keyword evidence="9" id="KW-1185">Reference proteome</keyword>
<dbReference type="HAMAP" id="MF_00198">
    <property type="entry name" value="Spermidine_synth"/>
    <property type="match status" value="1"/>
</dbReference>
<reference evidence="8 9" key="1">
    <citation type="submission" date="2019-08" db="EMBL/GenBank/DDBJ databases">
        <authorList>
            <person name="Dhanesh K."/>
            <person name="Kumar G."/>
            <person name="Sasikala C."/>
            <person name="Venkata Ramana C."/>
        </authorList>
    </citation>
    <scope>NUCLEOTIDE SEQUENCE [LARGE SCALE GENOMIC DNA]</scope>
    <source>
        <strain evidence="8 9">JC645</strain>
    </source>
</reference>
<keyword evidence="4 5" id="KW-0620">Polyamine biosynthesis</keyword>
<evidence type="ECO:0000256" key="2">
    <source>
        <dbReference type="ARBA" id="ARBA00022679"/>
    </source>
</evidence>
<dbReference type="Proteomes" id="UP000324479">
    <property type="component" value="Unassembled WGS sequence"/>
</dbReference>
<feature type="binding site" evidence="5">
    <location>
        <begin position="349"/>
        <end position="350"/>
    </location>
    <ligand>
        <name>S-methyl-5'-thioadenosine</name>
        <dbReference type="ChEBI" id="CHEBI:17509"/>
    </ligand>
</feature>
<keyword evidence="2 5" id="KW-0808">Transferase</keyword>
<dbReference type="GO" id="GO:0004766">
    <property type="term" value="F:spermidine synthase activity"/>
    <property type="evidence" value="ECO:0007669"/>
    <property type="project" value="UniProtKB-UniRule"/>
</dbReference>
<sequence length="512" mass="56556">MIHRAPNYLLYLNVLVIATCGLIYELLAGTLASYLLGDSVTQFSLIIGVYLSALGVGSWISRYVETRVARTFIEVEIALALLGGLSAPILFVAFAHIAWFRILLFGSVFAIGILVGLELPLLMRILRDHLDFRELVARVLTFDYVGALVASILFPILLVPRLGLVRTSLLFGLLNAVVGLWGTYLLRPLLSQRGLAGLRGRAFLVMGILVVCFIKADTLTLWTEEAILQTPIVYTKQSPFQRIVVTEDRGAFQLHLNGHLQFNSRDEYRYHEALVHPAMTAMVDPRRILVLGGGDGLAVREILRYPSVESVTLVDLDPAMTGLADAFPPLAELSGHALSDPRVTVINRDAFVWIDESDQTFDAVIVDFPDPGSYSVGKLYTTRFFNLLRQRLSDQAVISVQCTSPLVAPQSYWCILNTLRAAGYDALPYHAAVPTFGVWGFALASTRPLKLSADGGPELASALPQGLRFLNRSNLASLFQLPVDVQPVETLPNRLNDQVLVRYYDQEWRSGG</sequence>
<accession>A0A5M6DKW0</accession>
<feature type="transmembrane region" description="Helical" evidence="5">
    <location>
        <begin position="135"/>
        <end position="157"/>
    </location>
</feature>
<comment type="subcellular location">
    <subcellularLocation>
        <location evidence="5">Cell membrane</location>
        <topology evidence="5">Multi-pass membrane protein</topology>
    </subcellularLocation>
</comment>
<keyword evidence="5" id="KW-0812">Transmembrane</keyword>
<dbReference type="NCBIfam" id="NF002956">
    <property type="entry name" value="PRK03612.1"/>
    <property type="match status" value="1"/>
</dbReference>
<dbReference type="EMBL" id="VWOX01000002">
    <property type="protein sequence ID" value="KAA5545975.1"/>
    <property type="molecule type" value="Genomic_DNA"/>
</dbReference>
<comment type="function">
    <text evidence="5">Catalyzes the irreversible transfer of a propylamine group from the amino donor S-adenosylmethioninamine (decarboxy-AdoMet) to putrescine (1,4-diaminobutane) to yield spermidine.</text>
</comment>
<dbReference type="PROSITE" id="PS01330">
    <property type="entry name" value="PABS_1"/>
    <property type="match status" value="1"/>
</dbReference>
<evidence type="ECO:0000259" key="7">
    <source>
        <dbReference type="PROSITE" id="PS51006"/>
    </source>
</evidence>
<dbReference type="InterPro" id="IPR029063">
    <property type="entry name" value="SAM-dependent_MTases_sf"/>
</dbReference>
<evidence type="ECO:0000256" key="5">
    <source>
        <dbReference type="HAMAP-Rule" id="MF_00198"/>
    </source>
</evidence>
<feature type="binding site" evidence="5">
    <location>
        <position position="295"/>
    </location>
    <ligand>
        <name>spermidine</name>
        <dbReference type="ChEBI" id="CHEBI:57834"/>
    </ligand>
</feature>
<dbReference type="GO" id="GO:0010487">
    <property type="term" value="F:thermospermine synthase activity"/>
    <property type="evidence" value="ECO:0007669"/>
    <property type="project" value="UniProtKB-ARBA"/>
</dbReference>
<keyword evidence="3 5" id="KW-0745">Spermidine biosynthesis</keyword>
<gene>
    <name evidence="5" type="primary">speE</name>
    <name evidence="8" type="ORF">FYK55_03415</name>
</gene>
<keyword evidence="5" id="KW-1003">Cell membrane</keyword>
<dbReference type="GO" id="GO:0005886">
    <property type="term" value="C:plasma membrane"/>
    <property type="evidence" value="ECO:0007669"/>
    <property type="project" value="UniProtKB-SubCell"/>
</dbReference>
<evidence type="ECO:0000256" key="4">
    <source>
        <dbReference type="ARBA" id="ARBA00023115"/>
    </source>
</evidence>
<comment type="similarity">
    <text evidence="1 5">Belongs to the spermidine/spermine synthase family.</text>
</comment>
<dbReference type="RefSeq" id="WP_150074912.1">
    <property type="nucleotide sequence ID" value="NZ_VWOX01000002.1"/>
</dbReference>
<name>A0A5M6DKW0_9BACT</name>
<evidence type="ECO:0000256" key="6">
    <source>
        <dbReference type="PROSITE-ProRule" id="PRU00354"/>
    </source>
</evidence>
<dbReference type="InterPro" id="IPR030373">
    <property type="entry name" value="PABS_CS"/>
</dbReference>
<dbReference type="SUPFAM" id="SSF53335">
    <property type="entry name" value="S-adenosyl-L-methionine-dependent methyltransferases"/>
    <property type="match status" value="1"/>
</dbReference>
<evidence type="ECO:0000256" key="3">
    <source>
        <dbReference type="ARBA" id="ARBA00023066"/>
    </source>
</evidence>
<feature type="transmembrane region" description="Helical" evidence="5">
    <location>
        <begin position="42"/>
        <end position="60"/>
    </location>
</feature>